<name>A0A0B1T093_OESDE</name>
<sequence length="320" mass="36465">MSSWFNKPDPKAQMRENNKNIRRANRELESDRRALERREKELEAEIKKLAKQGQKEACAVLAKQLVQLRHQKTKSIGMSSKLTGIQAQNSHLHSMSKMGQVMGSTVNTMKTMEKQMPVEQLAKNMREFQMAQERLGLSDEMMNDALDNILYESGDEEEQNAIVNQVLDEIGIEYQSKLANVPKIPTSIGTATASKPMSDKDIENMLAQLRHHLHSMSKMGQVMGSTVNTMKTMEKQMPVEQLAKNMREFQMAQERLGLSDEMMNDALDNILYESGDEEEQNAIVNQVLDEYIGIEYQSKLANVPKNTYLDWYGDGLQTDV</sequence>
<dbReference type="PANTHER" id="PTHR10476">
    <property type="entry name" value="CHARGED MULTIVESICULAR BODY PROTEIN"/>
    <property type="match status" value="1"/>
</dbReference>
<dbReference type="Pfam" id="PF03357">
    <property type="entry name" value="Snf7"/>
    <property type="match status" value="2"/>
</dbReference>
<dbReference type="Gene3D" id="6.10.140.1230">
    <property type="match status" value="2"/>
</dbReference>
<reference evidence="3 4" key="1">
    <citation type="submission" date="2014-03" db="EMBL/GenBank/DDBJ databases">
        <title>Draft genome of the hookworm Oesophagostomum dentatum.</title>
        <authorList>
            <person name="Mitreva M."/>
        </authorList>
    </citation>
    <scope>NUCLEOTIDE SEQUENCE [LARGE SCALE GENOMIC DNA]</scope>
    <source>
        <strain evidence="3 4">OD-Hann</strain>
    </source>
</reference>
<feature type="compositionally biased region" description="Basic and acidic residues" evidence="2">
    <location>
        <begin position="8"/>
        <end position="34"/>
    </location>
</feature>
<dbReference type="InterPro" id="IPR005024">
    <property type="entry name" value="Snf7_fam"/>
</dbReference>
<evidence type="ECO:0000256" key="2">
    <source>
        <dbReference type="SAM" id="MobiDB-lite"/>
    </source>
</evidence>
<dbReference type="EMBL" id="KN554013">
    <property type="protein sequence ID" value="KHJ89591.1"/>
    <property type="molecule type" value="Genomic_DNA"/>
</dbReference>
<protein>
    <submittedName>
        <fullName evidence="3">SNF7 family protein</fullName>
    </submittedName>
</protein>
<keyword evidence="4" id="KW-1185">Reference proteome</keyword>
<evidence type="ECO:0000313" key="3">
    <source>
        <dbReference type="EMBL" id="KHJ89591.1"/>
    </source>
</evidence>
<organism evidence="3 4">
    <name type="scientific">Oesophagostomum dentatum</name>
    <name type="common">Nodular worm</name>
    <dbReference type="NCBI Taxonomy" id="61180"/>
    <lineage>
        <taxon>Eukaryota</taxon>
        <taxon>Metazoa</taxon>
        <taxon>Ecdysozoa</taxon>
        <taxon>Nematoda</taxon>
        <taxon>Chromadorea</taxon>
        <taxon>Rhabditida</taxon>
        <taxon>Rhabditina</taxon>
        <taxon>Rhabditomorpha</taxon>
        <taxon>Strongyloidea</taxon>
        <taxon>Strongylidae</taxon>
        <taxon>Oesophagostomum</taxon>
    </lineage>
</organism>
<comment type="similarity">
    <text evidence="1">Belongs to the SNF7 family.</text>
</comment>
<proteinExistence type="inferred from homology"/>
<dbReference type="AlphaFoldDB" id="A0A0B1T093"/>
<evidence type="ECO:0000256" key="1">
    <source>
        <dbReference type="ARBA" id="ARBA00006190"/>
    </source>
</evidence>
<dbReference type="OrthoDB" id="5594417at2759"/>
<evidence type="ECO:0000313" key="4">
    <source>
        <dbReference type="Proteomes" id="UP000053660"/>
    </source>
</evidence>
<feature type="region of interest" description="Disordered" evidence="2">
    <location>
        <begin position="1"/>
        <end position="34"/>
    </location>
</feature>
<dbReference type="GO" id="GO:0007034">
    <property type="term" value="P:vacuolar transport"/>
    <property type="evidence" value="ECO:0007669"/>
    <property type="project" value="InterPro"/>
</dbReference>
<dbReference type="Proteomes" id="UP000053660">
    <property type="component" value="Unassembled WGS sequence"/>
</dbReference>
<gene>
    <name evidence="3" type="ORF">OESDEN_10580</name>
</gene>
<accession>A0A0B1T093</accession>